<proteinExistence type="predicted"/>
<dbReference type="EMBL" id="GBRH01243684">
    <property type="protein sequence ID" value="JAD54211.1"/>
    <property type="molecule type" value="Transcribed_RNA"/>
</dbReference>
<sequence>MLILSTRTMEVHFLHH</sequence>
<organism evidence="1">
    <name type="scientific">Arundo donax</name>
    <name type="common">Giant reed</name>
    <name type="synonym">Donax arundinaceus</name>
    <dbReference type="NCBI Taxonomy" id="35708"/>
    <lineage>
        <taxon>Eukaryota</taxon>
        <taxon>Viridiplantae</taxon>
        <taxon>Streptophyta</taxon>
        <taxon>Embryophyta</taxon>
        <taxon>Tracheophyta</taxon>
        <taxon>Spermatophyta</taxon>
        <taxon>Magnoliopsida</taxon>
        <taxon>Liliopsida</taxon>
        <taxon>Poales</taxon>
        <taxon>Poaceae</taxon>
        <taxon>PACMAD clade</taxon>
        <taxon>Arundinoideae</taxon>
        <taxon>Arundineae</taxon>
        <taxon>Arundo</taxon>
    </lineage>
</organism>
<reference evidence="1" key="1">
    <citation type="submission" date="2014-09" db="EMBL/GenBank/DDBJ databases">
        <authorList>
            <person name="Magalhaes I.L.F."/>
            <person name="Oliveira U."/>
            <person name="Santos F.R."/>
            <person name="Vidigal T.H.D.A."/>
            <person name="Brescovit A.D."/>
            <person name="Santos A.J."/>
        </authorList>
    </citation>
    <scope>NUCLEOTIDE SEQUENCE</scope>
    <source>
        <tissue evidence="1">Shoot tissue taken approximately 20 cm above the soil surface</tissue>
    </source>
</reference>
<dbReference type="AlphaFoldDB" id="A0A0A9ASW9"/>
<protein>
    <submittedName>
        <fullName evidence="1">Uncharacterized protein</fullName>
    </submittedName>
</protein>
<name>A0A0A9ASW9_ARUDO</name>
<evidence type="ECO:0000313" key="1">
    <source>
        <dbReference type="EMBL" id="JAD54211.1"/>
    </source>
</evidence>
<accession>A0A0A9ASW9</accession>
<reference evidence="1" key="2">
    <citation type="journal article" date="2015" name="Data Brief">
        <title>Shoot transcriptome of the giant reed, Arundo donax.</title>
        <authorList>
            <person name="Barrero R.A."/>
            <person name="Guerrero F.D."/>
            <person name="Moolhuijzen P."/>
            <person name="Goolsby J.A."/>
            <person name="Tidwell J."/>
            <person name="Bellgard S.E."/>
            <person name="Bellgard M.I."/>
        </authorList>
    </citation>
    <scope>NUCLEOTIDE SEQUENCE</scope>
    <source>
        <tissue evidence="1">Shoot tissue taken approximately 20 cm above the soil surface</tissue>
    </source>
</reference>